<name>C9Y9U3_CURXX</name>
<accession>C9Y9U3</accession>
<organism evidence="1">
    <name type="scientific">Curvibacter symbiont subsp. Hydra magnipapillata</name>
    <dbReference type="NCBI Taxonomy" id="667019"/>
    <lineage>
        <taxon>Bacteria</taxon>
        <taxon>Pseudomonadati</taxon>
        <taxon>Pseudomonadota</taxon>
        <taxon>Betaproteobacteria</taxon>
        <taxon>Burkholderiales</taxon>
        <taxon>Comamonadaceae</taxon>
        <taxon>Curvibacter</taxon>
    </lineage>
</organism>
<protein>
    <submittedName>
        <fullName evidence="1">Uncharacterized protein</fullName>
    </submittedName>
</protein>
<dbReference type="EMBL" id="FN543104">
    <property type="protein sequence ID" value="CBA28799.1"/>
    <property type="molecule type" value="Genomic_DNA"/>
</dbReference>
<proteinExistence type="predicted"/>
<reference evidence="1" key="1">
    <citation type="journal article" date="2010" name="Nature">
        <title>The dynamic genome of Hydra.</title>
        <authorList>
            <person name="Chapman J.A."/>
            <person name="Kirkness E.F."/>
            <person name="Simakov O."/>
            <person name="Hampson S.E."/>
            <person name="Mitros T."/>
            <person name="Weinmaier T."/>
            <person name="Rattei T."/>
            <person name="Balasubramanian P.G."/>
            <person name="Borman J."/>
            <person name="Busam D."/>
            <person name="Disbennett K."/>
            <person name="Pfannkoch C."/>
            <person name="Sumin N."/>
            <person name="Sutton G."/>
            <person name="Viswanathan L."/>
            <person name="Walenz B."/>
            <person name="Goodstein D.M."/>
            <person name="Hellsten U."/>
            <person name="Kawashima T."/>
            <person name="Prochnik S.E."/>
            <person name="Putnam N.H."/>
            <person name="Shu S."/>
            <person name="Blumberg B."/>
            <person name="Dana C.E."/>
            <person name="Gee L."/>
            <person name="Kibler D.F."/>
            <person name="Law L."/>
            <person name="Lindgens D."/>
            <person name="Martinez D.E."/>
            <person name="Peng J."/>
            <person name="Wigge P.A."/>
            <person name="Bertulat B."/>
            <person name="Guder C."/>
            <person name="Nakamura Y."/>
            <person name="Ozbek S."/>
            <person name="Watanabe H."/>
            <person name="Khalturin K."/>
            <person name="Hemmrich G."/>
            <person name="Franke A."/>
            <person name="Augustin R."/>
            <person name="Fraune S."/>
            <person name="Hayakawa E."/>
            <person name="Hayakawa S."/>
            <person name="Hirose M."/>
            <person name="Hwang J."/>
            <person name="Ikeo K."/>
            <person name="Nishimiya-Fujisawa C."/>
            <person name="Ogura A."/>
            <person name="Takahashi T."/>
            <person name="Steinmetz P.R."/>
            <person name="Zhang X."/>
            <person name="Aufschnaiter R."/>
            <person name="Eder M.K."/>
            <person name="Gorny A.K."/>
            <person name="Salvenmoser W."/>
            <person name="Heimberg A.M."/>
            <person name="Wheeler B.M."/>
            <person name="Peterson K.J."/>
            <person name="Boettger A."/>
            <person name="Tischler P."/>
            <person name="Wolf A."/>
            <person name="Gojobori T."/>
            <person name="Remington K.A."/>
            <person name="Strausberg R.L."/>
            <person name="Venter J."/>
            <person name="Technau U."/>
            <person name="Hobmayer B."/>
            <person name="Bosch T.C."/>
            <person name="Holstein T.W."/>
            <person name="Fujisawa T."/>
            <person name="Bode H.R."/>
            <person name="David C.N."/>
            <person name="Rokhsar D.S."/>
            <person name="Steele R.E."/>
        </authorList>
    </citation>
    <scope>NUCLEOTIDE SEQUENCE</scope>
</reference>
<dbReference type="AlphaFoldDB" id="C9Y9U3"/>
<gene>
    <name evidence="1" type="ORF">Csp_A08940</name>
</gene>
<sequence length="38" mass="4225">MDLSLASLGTSSNPANLSETENFFQHLVDWSFIQASHE</sequence>
<evidence type="ECO:0000313" key="1">
    <source>
        <dbReference type="EMBL" id="CBA28799.1"/>
    </source>
</evidence>